<reference evidence="2" key="1">
    <citation type="submission" date="2016-07" db="EMBL/GenBank/DDBJ databases">
        <title>Nontailed viruses are major unrecognized killers of bacteria in the ocean.</title>
        <authorList>
            <person name="Kauffman K."/>
            <person name="Hussain F."/>
            <person name="Yang J."/>
            <person name="Arevalo P."/>
            <person name="Brown J."/>
            <person name="Cutler M."/>
            <person name="Kelly L."/>
            <person name="Polz M.F."/>
        </authorList>
    </citation>
    <scope>NUCLEOTIDE SEQUENCE [LARGE SCALE GENOMIC DNA]</scope>
    <source>
        <strain evidence="2">10N.261.55.E11</strain>
    </source>
</reference>
<dbReference type="RefSeq" id="WP_017006644.1">
    <property type="nucleotide sequence ID" value="NZ_CAWNSM010000006.1"/>
</dbReference>
<dbReference type="EMBL" id="MCWU01000006">
    <property type="protein sequence ID" value="PMJ70223.1"/>
    <property type="molecule type" value="Genomic_DNA"/>
</dbReference>
<comment type="caution">
    <text evidence="1">The sequence shown here is derived from an EMBL/GenBank/DDBJ whole genome shotgun (WGS) entry which is preliminary data.</text>
</comment>
<proteinExistence type="predicted"/>
<name>A0A2N7FLP9_VIBSP</name>
<accession>A0A2N7FLP9</accession>
<protein>
    <submittedName>
        <fullName evidence="1">Uncharacterized protein</fullName>
    </submittedName>
</protein>
<dbReference type="AlphaFoldDB" id="A0A2N7FLP9"/>
<evidence type="ECO:0000313" key="2">
    <source>
        <dbReference type="Proteomes" id="UP000235330"/>
    </source>
</evidence>
<dbReference type="Proteomes" id="UP000235330">
    <property type="component" value="Unassembled WGS sequence"/>
</dbReference>
<gene>
    <name evidence="1" type="ORF">BCU17_10790</name>
</gene>
<evidence type="ECO:0000313" key="1">
    <source>
        <dbReference type="EMBL" id="PMJ70223.1"/>
    </source>
</evidence>
<organism evidence="1 2">
    <name type="scientific">Vibrio splendidus</name>
    <dbReference type="NCBI Taxonomy" id="29497"/>
    <lineage>
        <taxon>Bacteria</taxon>
        <taxon>Pseudomonadati</taxon>
        <taxon>Pseudomonadota</taxon>
        <taxon>Gammaproteobacteria</taxon>
        <taxon>Vibrionales</taxon>
        <taxon>Vibrionaceae</taxon>
        <taxon>Vibrio</taxon>
    </lineage>
</organism>
<sequence length="209" mass="24119">MELFGVDSKIVVNKDKKKFDKIKPIFEEWLKLNRDYIELTESGDNLYWYNERSNISALAGAVWRRGGFAQEEFSSEKGEKSERKMGRVDLYFHFQGLDVICEAKHLFLYMPENNRKCLKTKIKASLANAFEDVKTTTAATDYQDFGLALSFIVPYYLNEKNVEDTEIELDNVLSDLDCSFYVSFKTTTEDIINENDGVYNSVILVGKFA</sequence>